<proteinExistence type="inferred from homology"/>
<feature type="domain" description="Rod shape-determining protein MreC beta-barrel core" evidence="6">
    <location>
        <begin position="99"/>
        <end position="242"/>
    </location>
</feature>
<feature type="coiled-coil region" evidence="5">
    <location>
        <begin position="52"/>
        <end position="79"/>
    </location>
</feature>
<evidence type="ECO:0000256" key="2">
    <source>
        <dbReference type="ARBA" id="ARBA00013855"/>
    </source>
</evidence>
<dbReference type="InterPro" id="IPR055342">
    <property type="entry name" value="MreC_beta-barrel_core"/>
</dbReference>
<comment type="caution">
    <text evidence="7">The sequence shown here is derived from an EMBL/GenBank/DDBJ whole genome shotgun (WGS) entry which is preliminary data.</text>
</comment>
<gene>
    <name evidence="7" type="ORF">AMJ52_07565</name>
</gene>
<evidence type="ECO:0000313" key="8">
    <source>
        <dbReference type="Proteomes" id="UP000051012"/>
    </source>
</evidence>
<evidence type="ECO:0000256" key="5">
    <source>
        <dbReference type="SAM" id="Coils"/>
    </source>
</evidence>
<dbReference type="GO" id="GO:0005886">
    <property type="term" value="C:plasma membrane"/>
    <property type="evidence" value="ECO:0007669"/>
    <property type="project" value="TreeGrafter"/>
</dbReference>
<dbReference type="InterPro" id="IPR042177">
    <property type="entry name" value="Cell/Rod_1"/>
</dbReference>
<keyword evidence="5" id="KW-0175">Coiled coil</keyword>
<dbReference type="PANTHER" id="PTHR34138">
    <property type="entry name" value="CELL SHAPE-DETERMINING PROTEIN MREC"/>
    <property type="match status" value="1"/>
</dbReference>
<name>A0A0S7YDA8_UNCT6</name>
<dbReference type="EMBL" id="LJNI01000101">
    <property type="protein sequence ID" value="KPJ72060.1"/>
    <property type="molecule type" value="Genomic_DNA"/>
</dbReference>
<dbReference type="PANTHER" id="PTHR34138:SF1">
    <property type="entry name" value="CELL SHAPE-DETERMINING PROTEIN MREC"/>
    <property type="match status" value="1"/>
</dbReference>
<dbReference type="InterPro" id="IPR042175">
    <property type="entry name" value="Cell/Rod_MreC_2"/>
</dbReference>
<sequence>MPRRQLIFFLSLVTLSITFLLLNEPTKLVLSTRLSSVLLFPIKTITGIVEFLTISSSQIQELETTVNRLKLENATLREKAFQDTTELTETHFTLLKARVTGRDPSNINAYLYIDKGIEHQVYVNQPIISIGGLVGKIKFVDNHYSIVETIESQNFAVSALDLKTGIHGIVKQREGLVFDYVRKTDEITIGDSLYTSGMSEIFPPGILIGTIQDIHPTDDLFFTKVFVTSSAKVNRLTSVYVLFAKKTSLSEKSQKIISE</sequence>
<evidence type="ECO:0000256" key="1">
    <source>
        <dbReference type="ARBA" id="ARBA00009369"/>
    </source>
</evidence>
<dbReference type="AlphaFoldDB" id="A0A0S7YDA8"/>
<dbReference type="Gene3D" id="2.40.10.340">
    <property type="entry name" value="Rod shape-determining protein MreC, domain 1"/>
    <property type="match status" value="1"/>
</dbReference>
<dbReference type="Pfam" id="PF04085">
    <property type="entry name" value="MreC"/>
    <property type="match status" value="1"/>
</dbReference>
<comment type="similarity">
    <text evidence="1">Belongs to the MreC family.</text>
</comment>
<evidence type="ECO:0000259" key="6">
    <source>
        <dbReference type="Pfam" id="PF04085"/>
    </source>
</evidence>
<evidence type="ECO:0000313" key="7">
    <source>
        <dbReference type="EMBL" id="KPJ72060.1"/>
    </source>
</evidence>
<evidence type="ECO:0000256" key="4">
    <source>
        <dbReference type="ARBA" id="ARBA00032089"/>
    </source>
</evidence>
<protein>
    <recommendedName>
        <fullName evidence="2">Cell shape-determining protein MreC</fullName>
    </recommendedName>
    <alternativeName>
        <fullName evidence="4">Cell shape protein MreC</fullName>
    </alternativeName>
</protein>
<evidence type="ECO:0000256" key="3">
    <source>
        <dbReference type="ARBA" id="ARBA00022960"/>
    </source>
</evidence>
<dbReference type="InterPro" id="IPR007221">
    <property type="entry name" value="MreC"/>
</dbReference>
<dbReference type="Gene3D" id="2.40.10.350">
    <property type="entry name" value="Rod shape-determining protein MreC, domain 2"/>
    <property type="match status" value="1"/>
</dbReference>
<accession>A0A0S7YDA8</accession>
<dbReference type="Proteomes" id="UP000051012">
    <property type="component" value="Unassembled WGS sequence"/>
</dbReference>
<reference evidence="7 8" key="1">
    <citation type="journal article" date="2015" name="Microbiome">
        <title>Genomic resolution of linkages in carbon, nitrogen, and sulfur cycling among widespread estuary sediment bacteria.</title>
        <authorList>
            <person name="Baker B.J."/>
            <person name="Lazar C.S."/>
            <person name="Teske A.P."/>
            <person name="Dick G.J."/>
        </authorList>
    </citation>
    <scope>NUCLEOTIDE SEQUENCE [LARGE SCALE GENOMIC DNA]</scope>
    <source>
        <strain evidence="7">DG_78</strain>
    </source>
</reference>
<keyword evidence="3" id="KW-0133">Cell shape</keyword>
<organism evidence="7 8">
    <name type="scientific">candidate division TA06 bacterium DG_78</name>
    <dbReference type="NCBI Taxonomy" id="1703772"/>
    <lineage>
        <taxon>Bacteria</taxon>
        <taxon>Bacteria division TA06</taxon>
    </lineage>
</organism>
<dbReference type="GO" id="GO:0008360">
    <property type="term" value="P:regulation of cell shape"/>
    <property type="evidence" value="ECO:0007669"/>
    <property type="project" value="UniProtKB-KW"/>
</dbReference>